<sequence length="325" mass="38856">MENIHYVRELEEGRQKIYCSKRMCLIPDCTKYAIKNSHVLQRKRILEKIVDATNKFYVLEKTSLFNKEHRGLLIIKKMGIKEACIFPGFCQSCDRDFFSEIENNKLIFQSRRLKSLFAYRTLCLELRRKEIYLELVQLIKATRKKHFPLVTNYFDLGPAELAISDLKFFKAELESELFEDKKRFNHFYLKLPERQLCFSTVVSIFDQNNPLTFEYDKYGYTRTKPIVISVLNYFPYENNSYLLASFHTKYPCKWTTNLLSKIKANETYADKEISDIVTYRSDFWAISPDIFESWSEEKIKEFKEETDLNADNYSFEIKSKFSIWE</sequence>
<gene>
    <name evidence="1" type="ORF">HUW51_08940</name>
</gene>
<dbReference type="AlphaFoldDB" id="A0A7G7G6R7"/>
<dbReference type="Proteomes" id="UP000515237">
    <property type="component" value="Chromosome"/>
</dbReference>
<reference evidence="1 2" key="1">
    <citation type="journal article" date="2018" name="Int. J. Syst. Evol. Microbiol.">
        <title>Adhaeribacter swui sp. nov., isolated from wet mud.</title>
        <authorList>
            <person name="Kim D.U."/>
            <person name="Kim K.W."/>
            <person name="Kang M.S."/>
            <person name="Kim J.Y."/>
            <person name="Jang J.H."/>
            <person name="Kim M.K."/>
        </authorList>
    </citation>
    <scope>NUCLEOTIDE SEQUENCE [LARGE SCALE GENOMIC DNA]</scope>
    <source>
        <strain evidence="1 2">KCTC 52873</strain>
    </source>
</reference>
<name>A0A7G7G6R7_9BACT</name>
<keyword evidence="2" id="KW-1185">Reference proteome</keyword>
<dbReference type="EMBL" id="CP055156">
    <property type="protein sequence ID" value="QNF32851.1"/>
    <property type="molecule type" value="Genomic_DNA"/>
</dbReference>
<dbReference type="KEGG" id="aswu:HUW51_08940"/>
<dbReference type="RefSeq" id="WP_185273630.1">
    <property type="nucleotide sequence ID" value="NZ_CP055156.1"/>
</dbReference>
<evidence type="ECO:0000313" key="1">
    <source>
        <dbReference type="EMBL" id="QNF32851.1"/>
    </source>
</evidence>
<evidence type="ECO:0000313" key="2">
    <source>
        <dbReference type="Proteomes" id="UP000515237"/>
    </source>
</evidence>
<proteinExistence type="predicted"/>
<protein>
    <submittedName>
        <fullName evidence="1">Uncharacterized protein</fullName>
    </submittedName>
</protein>
<organism evidence="1 2">
    <name type="scientific">Adhaeribacter swui</name>
    <dbReference type="NCBI Taxonomy" id="2086471"/>
    <lineage>
        <taxon>Bacteria</taxon>
        <taxon>Pseudomonadati</taxon>
        <taxon>Bacteroidota</taxon>
        <taxon>Cytophagia</taxon>
        <taxon>Cytophagales</taxon>
        <taxon>Hymenobacteraceae</taxon>
        <taxon>Adhaeribacter</taxon>
    </lineage>
</organism>
<accession>A0A7G7G6R7</accession>